<dbReference type="PANTHER" id="PTHR47991">
    <property type="entry name" value="OXOGLUTARATE/IRON-DEPENDENT DIOXYGENASE"/>
    <property type="match status" value="1"/>
</dbReference>
<keyword evidence="4 5" id="KW-0408">Iron</keyword>
<evidence type="ECO:0000256" key="4">
    <source>
        <dbReference type="ARBA" id="ARBA00023004"/>
    </source>
</evidence>
<dbReference type="Pfam" id="PF14226">
    <property type="entry name" value="DIOX_N"/>
    <property type="match status" value="1"/>
</dbReference>
<dbReference type="InterPro" id="IPR026992">
    <property type="entry name" value="DIOX_N"/>
</dbReference>
<dbReference type="SUPFAM" id="SSF51197">
    <property type="entry name" value="Clavaminate synthase-like"/>
    <property type="match status" value="1"/>
</dbReference>
<evidence type="ECO:0000259" key="6">
    <source>
        <dbReference type="PROSITE" id="PS51471"/>
    </source>
</evidence>
<reference evidence="8" key="1">
    <citation type="submission" date="2024-06" db="EMBL/GenBank/DDBJ databases">
        <authorList>
            <person name="Ryan C."/>
        </authorList>
    </citation>
    <scope>NUCLEOTIDE SEQUENCE [LARGE SCALE GENOMIC DNA]</scope>
</reference>
<dbReference type="FunFam" id="2.60.120.330:FF:000041">
    <property type="entry name" value="Hyoscyamine 6-dioxygenase"/>
    <property type="match status" value="1"/>
</dbReference>
<dbReference type="GO" id="GO:0046872">
    <property type="term" value="F:metal ion binding"/>
    <property type="evidence" value="ECO:0007669"/>
    <property type="project" value="UniProtKB-KW"/>
</dbReference>
<evidence type="ECO:0000256" key="5">
    <source>
        <dbReference type="RuleBase" id="RU003682"/>
    </source>
</evidence>
<keyword evidence="3 5" id="KW-0560">Oxidoreductase</keyword>
<comment type="similarity">
    <text evidence="1 5">Belongs to the iron/ascorbate-dependent oxidoreductase family.</text>
</comment>
<proteinExistence type="inferred from homology"/>
<keyword evidence="8" id="KW-1185">Reference proteome</keyword>
<sequence length="380" mass="42606">MSSAKNWKRARAQPAVLLRVSYLPPELAISCALQTRHSSRMENMLHLAPSQALPLDRCIYTSEHQLPAAISATTSLPIIDMSRGRSEVRRAILDAGMEYGFFMVVNHGISEEVIRDVEDVCEEFFQLPAADKAYMYSEDRYKPNRIFSGTTYETGGEKYWRDCLRLACPFPVGDGTKDWPHTPQRLRGVIENFTTLTRGVGMELLQLLCEAMGLQPDYFEGDISGGDVILNINHYPICPNPSKTLGLPPHCDRNLMTLLLPGKVYGLDVAYKGDWIKVEPVPGAFVVNFGQQLEVVTNGLLKSIEHRVVTSATQARTAVATFIMPTPDCLIGPAEEFITEDKPPCYRTVKFRDFMRIYNVVKLGSSINLTTDLKNVQRQI</sequence>
<dbReference type="AlphaFoldDB" id="A0ABC9FGZ6"/>
<keyword evidence="2 5" id="KW-0479">Metal-binding</keyword>
<evidence type="ECO:0000256" key="1">
    <source>
        <dbReference type="ARBA" id="ARBA00008056"/>
    </source>
</evidence>
<dbReference type="Pfam" id="PF03171">
    <property type="entry name" value="2OG-FeII_Oxy"/>
    <property type="match status" value="1"/>
</dbReference>
<dbReference type="Gene3D" id="2.60.120.330">
    <property type="entry name" value="B-lactam Antibiotic, Isopenicillin N Synthase, Chain"/>
    <property type="match status" value="1"/>
</dbReference>
<dbReference type="PROSITE" id="PS51471">
    <property type="entry name" value="FE2OG_OXY"/>
    <property type="match status" value="1"/>
</dbReference>
<dbReference type="InterPro" id="IPR005123">
    <property type="entry name" value="Oxoglu/Fe-dep_dioxygenase_dom"/>
</dbReference>
<feature type="domain" description="Fe2OG dioxygenase" evidence="6">
    <location>
        <begin position="225"/>
        <end position="325"/>
    </location>
</feature>
<protein>
    <recommendedName>
        <fullName evidence="6">Fe2OG dioxygenase domain-containing protein</fullName>
    </recommendedName>
</protein>
<evidence type="ECO:0000256" key="2">
    <source>
        <dbReference type="ARBA" id="ARBA00022723"/>
    </source>
</evidence>
<evidence type="ECO:0000313" key="7">
    <source>
        <dbReference type="EMBL" id="CAL5075155.1"/>
    </source>
</evidence>
<gene>
    <name evidence="7" type="ORF">URODEC1_LOCUS105555</name>
</gene>
<dbReference type="EMBL" id="OZ075116">
    <property type="protein sequence ID" value="CAL5075155.1"/>
    <property type="molecule type" value="Genomic_DNA"/>
</dbReference>
<dbReference type="InterPro" id="IPR044861">
    <property type="entry name" value="IPNS-like_FE2OG_OXY"/>
</dbReference>
<dbReference type="Proteomes" id="UP001497457">
    <property type="component" value="Chromosome 6rd"/>
</dbReference>
<dbReference type="InterPro" id="IPR050295">
    <property type="entry name" value="Plant_2OG-oxidoreductases"/>
</dbReference>
<name>A0ABC9FGZ6_9POAL</name>
<evidence type="ECO:0000256" key="3">
    <source>
        <dbReference type="ARBA" id="ARBA00023002"/>
    </source>
</evidence>
<reference evidence="7 8" key="2">
    <citation type="submission" date="2024-10" db="EMBL/GenBank/DDBJ databases">
        <authorList>
            <person name="Ryan C."/>
        </authorList>
    </citation>
    <scope>NUCLEOTIDE SEQUENCE [LARGE SCALE GENOMIC DNA]</scope>
</reference>
<dbReference type="GO" id="GO:0016491">
    <property type="term" value="F:oxidoreductase activity"/>
    <property type="evidence" value="ECO:0007669"/>
    <property type="project" value="UniProtKB-KW"/>
</dbReference>
<organism evidence="7 8">
    <name type="scientific">Urochloa decumbens</name>
    <dbReference type="NCBI Taxonomy" id="240449"/>
    <lineage>
        <taxon>Eukaryota</taxon>
        <taxon>Viridiplantae</taxon>
        <taxon>Streptophyta</taxon>
        <taxon>Embryophyta</taxon>
        <taxon>Tracheophyta</taxon>
        <taxon>Spermatophyta</taxon>
        <taxon>Magnoliopsida</taxon>
        <taxon>Liliopsida</taxon>
        <taxon>Poales</taxon>
        <taxon>Poaceae</taxon>
        <taxon>PACMAD clade</taxon>
        <taxon>Panicoideae</taxon>
        <taxon>Panicodae</taxon>
        <taxon>Paniceae</taxon>
        <taxon>Melinidinae</taxon>
        <taxon>Urochloa</taxon>
    </lineage>
</organism>
<dbReference type="InterPro" id="IPR027443">
    <property type="entry name" value="IPNS-like_sf"/>
</dbReference>
<accession>A0ABC9FGZ6</accession>
<evidence type="ECO:0000313" key="8">
    <source>
        <dbReference type="Proteomes" id="UP001497457"/>
    </source>
</evidence>